<evidence type="ECO:0000256" key="1">
    <source>
        <dbReference type="SAM" id="Coils"/>
    </source>
</evidence>
<gene>
    <name evidence="3" type="ORF">NDU88_007048</name>
</gene>
<evidence type="ECO:0000313" key="4">
    <source>
        <dbReference type="Proteomes" id="UP001066276"/>
    </source>
</evidence>
<dbReference type="AlphaFoldDB" id="A0AAV7LUA4"/>
<feature type="region of interest" description="Disordered" evidence="2">
    <location>
        <begin position="182"/>
        <end position="225"/>
    </location>
</feature>
<evidence type="ECO:0000313" key="3">
    <source>
        <dbReference type="EMBL" id="KAJ1093962.1"/>
    </source>
</evidence>
<accession>A0AAV7LUA4</accession>
<sequence length="225" mass="24534">MGTNSGAQQHEAGEGPSLFVGLEAAVLQQQRLQNKRILGLQKNLRQHNSNMVGLHRQLESLNANIEQLREGQVQASQGTRDLTSAVRELCQELHHERVSQRRQERRLMNMFGGFCRSMNRVANATALIACRAVAAQVEAAHSSRDVVNGLVQITNVIDHIMGQRSATLSEIALGDTEDSSSLSSVAVPALDTRRRSARHSTATEVNNRGASEETGHPSGVRGCKK</sequence>
<dbReference type="EMBL" id="JANPWB010000015">
    <property type="protein sequence ID" value="KAJ1093962.1"/>
    <property type="molecule type" value="Genomic_DNA"/>
</dbReference>
<keyword evidence="4" id="KW-1185">Reference proteome</keyword>
<evidence type="ECO:0000256" key="2">
    <source>
        <dbReference type="SAM" id="MobiDB-lite"/>
    </source>
</evidence>
<comment type="caution">
    <text evidence="3">The sequence shown here is derived from an EMBL/GenBank/DDBJ whole genome shotgun (WGS) entry which is preliminary data.</text>
</comment>
<dbReference type="Proteomes" id="UP001066276">
    <property type="component" value="Chromosome 11"/>
</dbReference>
<keyword evidence="1" id="KW-0175">Coiled coil</keyword>
<organism evidence="3 4">
    <name type="scientific">Pleurodeles waltl</name>
    <name type="common">Iberian ribbed newt</name>
    <dbReference type="NCBI Taxonomy" id="8319"/>
    <lineage>
        <taxon>Eukaryota</taxon>
        <taxon>Metazoa</taxon>
        <taxon>Chordata</taxon>
        <taxon>Craniata</taxon>
        <taxon>Vertebrata</taxon>
        <taxon>Euteleostomi</taxon>
        <taxon>Amphibia</taxon>
        <taxon>Batrachia</taxon>
        <taxon>Caudata</taxon>
        <taxon>Salamandroidea</taxon>
        <taxon>Salamandridae</taxon>
        <taxon>Pleurodelinae</taxon>
        <taxon>Pleurodeles</taxon>
    </lineage>
</organism>
<proteinExistence type="predicted"/>
<feature type="coiled-coil region" evidence="1">
    <location>
        <begin position="44"/>
        <end position="71"/>
    </location>
</feature>
<name>A0AAV7LUA4_PLEWA</name>
<reference evidence="3" key="1">
    <citation type="journal article" date="2022" name="bioRxiv">
        <title>Sequencing and chromosome-scale assembly of the giantPleurodeles waltlgenome.</title>
        <authorList>
            <person name="Brown T."/>
            <person name="Elewa A."/>
            <person name="Iarovenko S."/>
            <person name="Subramanian E."/>
            <person name="Araus A.J."/>
            <person name="Petzold A."/>
            <person name="Susuki M."/>
            <person name="Suzuki K.-i.T."/>
            <person name="Hayashi T."/>
            <person name="Toyoda A."/>
            <person name="Oliveira C."/>
            <person name="Osipova E."/>
            <person name="Leigh N.D."/>
            <person name="Simon A."/>
            <person name="Yun M.H."/>
        </authorList>
    </citation>
    <scope>NUCLEOTIDE SEQUENCE</scope>
    <source>
        <strain evidence="3">20211129_DDA</strain>
        <tissue evidence="3">Liver</tissue>
    </source>
</reference>
<protein>
    <submittedName>
        <fullName evidence="3">Uncharacterized protein</fullName>
    </submittedName>
</protein>